<feature type="region of interest" description="Disordered" evidence="1">
    <location>
        <begin position="126"/>
        <end position="230"/>
    </location>
</feature>
<sequence>MAFSVGIGDRGGLKSPRGDEPSSFTPLASPLRTIGSQMASSNDARGQLHRRFTTNNIPTLSTPLSPIGQQRRQAAEPAEFTTATYHKLQVLEKKKLEYEYLKEQRRRFEAEMELIDLQSRRDEEEINRLSTDIRYGKHSQPTTPPEYNNASKGFPTSLSRPNRFSLSSITGMTTPRSARSGSQLTSPPSAPANSNGFLPSKSMPGSRRNSDEEGDDFDNDDFNPPTQYRK</sequence>
<proteinExistence type="predicted"/>
<dbReference type="AlphaFoldDB" id="A0A2V1EDJ7"/>
<evidence type="ECO:0000313" key="3">
    <source>
        <dbReference type="Proteomes" id="UP000244855"/>
    </source>
</evidence>
<reference evidence="2 3" key="1">
    <citation type="journal article" date="2018" name="Sci. Rep.">
        <title>Comparative genomics provides insights into the lifestyle and reveals functional heterogeneity of dark septate endophytic fungi.</title>
        <authorList>
            <person name="Knapp D.G."/>
            <person name="Nemeth J.B."/>
            <person name="Barry K."/>
            <person name="Hainaut M."/>
            <person name="Henrissat B."/>
            <person name="Johnson J."/>
            <person name="Kuo A."/>
            <person name="Lim J.H.P."/>
            <person name="Lipzen A."/>
            <person name="Nolan M."/>
            <person name="Ohm R.A."/>
            <person name="Tamas L."/>
            <person name="Grigoriev I.V."/>
            <person name="Spatafora J.W."/>
            <person name="Nagy L.G."/>
            <person name="Kovacs G.M."/>
        </authorList>
    </citation>
    <scope>NUCLEOTIDE SEQUENCE [LARGE SCALE GENOMIC DNA]</scope>
    <source>
        <strain evidence="2 3">DSE2036</strain>
    </source>
</reference>
<name>A0A2V1EDJ7_9PLEO</name>
<evidence type="ECO:0000256" key="1">
    <source>
        <dbReference type="SAM" id="MobiDB-lite"/>
    </source>
</evidence>
<accession>A0A2V1EDJ7</accession>
<gene>
    <name evidence="2" type="ORF">DM02DRAFT_7884</name>
</gene>
<protein>
    <submittedName>
        <fullName evidence="2">Uncharacterized protein</fullName>
    </submittedName>
</protein>
<evidence type="ECO:0000313" key="2">
    <source>
        <dbReference type="EMBL" id="PVI08637.1"/>
    </source>
</evidence>
<keyword evidence="3" id="KW-1185">Reference proteome</keyword>
<dbReference type="Proteomes" id="UP000244855">
    <property type="component" value="Unassembled WGS sequence"/>
</dbReference>
<dbReference type="EMBL" id="KZ805300">
    <property type="protein sequence ID" value="PVI08637.1"/>
    <property type="molecule type" value="Genomic_DNA"/>
</dbReference>
<organism evidence="2 3">
    <name type="scientific">Periconia macrospinosa</name>
    <dbReference type="NCBI Taxonomy" id="97972"/>
    <lineage>
        <taxon>Eukaryota</taxon>
        <taxon>Fungi</taxon>
        <taxon>Dikarya</taxon>
        <taxon>Ascomycota</taxon>
        <taxon>Pezizomycotina</taxon>
        <taxon>Dothideomycetes</taxon>
        <taxon>Pleosporomycetidae</taxon>
        <taxon>Pleosporales</taxon>
        <taxon>Massarineae</taxon>
        <taxon>Periconiaceae</taxon>
        <taxon>Periconia</taxon>
    </lineage>
</organism>
<feature type="compositionally biased region" description="Acidic residues" evidence="1">
    <location>
        <begin position="212"/>
        <end position="221"/>
    </location>
</feature>
<feature type="compositionally biased region" description="Polar residues" evidence="1">
    <location>
        <begin position="139"/>
        <end position="197"/>
    </location>
</feature>
<dbReference type="OrthoDB" id="668540at2759"/>
<feature type="region of interest" description="Disordered" evidence="1">
    <location>
        <begin position="51"/>
        <end position="78"/>
    </location>
</feature>
<feature type="region of interest" description="Disordered" evidence="1">
    <location>
        <begin position="1"/>
        <end position="32"/>
    </location>
</feature>
<dbReference type="STRING" id="97972.A0A2V1EDJ7"/>
<feature type="compositionally biased region" description="Polar residues" evidence="1">
    <location>
        <begin position="53"/>
        <end position="72"/>
    </location>
</feature>